<sequence>MASTPKQVYTDMEAPPMAVPVAPLTLGEWKVPVTRATTNLSTDCCPCVVLADTMSRIITHGYVYGGMLTFFYTIAFTLPATLFFMYKRSSWDWVAVCVGSLMLAAMVVAVARFKVRSYFGIPGNLFDDCFFACFCMPYTIGQMKAQVEDIPVAVSTLPGYEA</sequence>
<evidence type="ECO:0000313" key="2">
    <source>
        <dbReference type="EMBL" id="ETV94778.1"/>
    </source>
</evidence>
<accession>A0A024TL64</accession>
<evidence type="ECO:0000256" key="1">
    <source>
        <dbReference type="SAM" id="Phobius"/>
    </source>
</evidence>
<dbReference type="InterPro" id="IPR006461">
    <property type="entry name" value="PLAC_motif_containing"/>
</dbReference>
<protein>
    <submittedName>
        <fullName evidence="2">Uncharacterized protein</fullName>
    </submittedName>
</protein>
<keyword evidence="1" id="KW-0812">Transmembrane</keyword>
<keyword evidence="1" id="KW-0472">Membrane</keyword>
<dbReference type="GeneID" id="20088784"/>
<dbReference type="OrthoDB" id="10429971at2759"/>
<dbReference type="EMBL" id="KI913984">
    <property type="protein sequence ID" value="ETV94778.1"/>
    <property type="molecule type" value="Genomic_DNA"/>
</dbReference>
<dbReference type="VEuPathDB" id="FungiDB:H310_11734"/>
<proteinExistence type="predicted"/>
<feature type="transmembrane region" description="Helical" evidence="1">
    <location>
        <begin position="62"/>
        <end position="85"/>
    </location>
</feature>
<feature type="transmembrane region" description="Helical" evidence="1">
    <location>
        <begin position="91"/>
        <end position="111"/>
    </location>
</feature>
<organism evidence="2">
    <name type="scientific">Aphanomyces invadans</name>
    <dbReference type="NCBI Taxonomy" id="157072"/>
    <lineage>
        <taxon>Eukaryota</taxon>
        <taxon>Sar</taxon>
        <taxon>Stramenopiles</taxon>
        <taxon>Oomycota</taxon>
        <taxon>Saprolegniomycetes</taxon>
        <taxon>Saprolegniales</taxon>
        <taxon>Verrucalvaceae</taxon>
        <taxon>Aphanomyces</taxon>
    </lineage>
</organism>
<dbReference type="Pfam" id="PF04749">
    <property type="entry name" value="PLAC8"/>
    <property type="match status" value="1"/>
</dbReference>
<dbReference type="RefSeq" id="XP_008876723.1">
    <property type="nucleotide sequence ID" value="XM_008878501.1"/>
</dbReference>
<reference evidence="2" key="1">
    <citation type="submission" date="2013-12" db="EMBL/GenBank/DDBJ databases">
        <title>The Genome Sequence of Aphanomyces invadans NJM9701.</title>
        <authorList>
            <consortium name="The Broad Institute Genomics Platform"/>
            <person name="Russ C."/>
            <person name="Tyler B."/>
            <person name="van West P."/>
            <person name="Dieguez-Uribeondo J."/>
            <person name="Young S.K."/>
            <person name="Zeng Q."/>
            <person name="Gargeya S."/>
            <person name="Fitzgerald M."/>
            <person name="Abouelleil A."/>
            <person name="Alvarado L."/>
            <person name="Chapman S.B."/>
            <person name="Gainer-Dewar J."/>
            <person name="Goldberg J."/>
            <person name="Griggs A."/>
            <person name="Gujja S."/>
            <person name="Hansen M."/>
            <person name="Howarth C."/>
            <person name="Imamovic A."/>
            <person name="Ireland A."/>
            <person name="Larimer J."/>
            <person name="McCowan C."/>
            <person name="Murphy C."/>
            <person name="Pearson M."/>
            <person name="Poon T.W."/>
            <person name="Priest M."/>
            <person name="Roberts A."/>
            <person name="Saif S."/>
            <person name="Shea T."/>
            <person name="Sykes S."/>
            <person name="Wortman J."/>
            <person name="Nusbaum C."/>
            <person name="Birren B."/>
        </authorList>
    </citation>
    <scope>NUCLEOTIDE SEQUENCE [LARGE SCALE GENOMIC DNA]</scope>
    <source>
        <strain evidence="2">NJM9701</strain>
    </source>
</reference>
<gene>
    <name evidence="2" type="ORF">H310_11734</name>
</gene>
<name>A0A024TL64_9STRA</name>
<dbReference type="AlphaFoldDB" id="A0A024TL64"/>
<keyword evidence="1" id="KW-1133">Transmembrane helix</keyword>